<dbReference type="InterPro" id="IPR011006">
    <property type="entry name" value="CheY-like_superfamily"/>
</dbReference>
<dbReference type="SMART" id="SM00387">
    <property type="entry name" value="HATPase_c"/>
    <property type="match status" value="1"/>
</dbReference>
<feature type="domain" description="PAS" evidence="9">
    <location>
        <begin position="115"/>
        <end position="166"/>
    </location>
</feature>
<gene>
    <name evidence="10" type="ORF">FTUN_1054</name>
</gene>
<dbReference type="FunFam" id="3.30.450.40:FF:000035">
    <property type="entry name" value="PAS sensor protein"/>
    <property type="match status" value="1"/>
</dbReference>
<evidence type="ECO:0000256" key="3">
    <source>
        <dbReference type="ARBA" id="ARBA00022553"/>
    </source>
</evidence>
<dbReference type="InterPro" id="IPR013656">
    <property type="entry name" value="PAS_4"/>
</dbReference>
<dbReference type="CDD" id="cd17574">
    <property type="entry name" value="REC_OmpR"/>
    <property type="match status" value="1"/>
</dbReference>
<evidence type="ECO:0000259" key="7">
    <source>
        <dbReference type="PROSITE" id="PS50109"/>
    </source>
</evidence>
<dbReference type="InterPro" id="IPR035965">
    <property type="entry name" value="PAS-like_dom_sf"/>
</dbReference>
<keyword evidence="4" id="KW-0808">Transferase</keyword>
<dbReference type="PROSITE" id="PS50110">
    <property type="entry name" value="RESPONSE_REGULATORY"/>
    <property type="match status" value="2"/>
</dbReference>
<dbReference type="Pfam" id="PF00512">
    <property type="entry name" value="HisKA"/>
    <property type="match status" value="1"/>
</dbReference>
<evidence type="ECO:0000256" key="4">
    <source>
        <dbReference type="ARBA" id="ARBA00022679"/>
    </source>
</evidence>
<dbReference type="PRINTS" id="PR00344">
    <property type="entry name" value="BCTRLSENSOR"/>
</dbReference>
<dbReference type="KEGG" id="ftj:FTUN_1054"/>
<evidence type="ECO:0000259" key="9">
    <source>
        <dbReference type="PROSITE" id="PS50112"/>
    </source>
</evidence>
<dbReference type="AlphaFoldDB" id="A0A6M5YHM8"/>
<dbReference type="InterPro" id="IPR004358">
    <property type="entry name" value="Sig_transdc_His_kin-like_C"/>
</dbReference>
<dbReference type="Gene3D" id="1.10.287.130">
    <property type="match status" value="1"/>
</dbReference>
<dbReference type="PROSITE" id="PS50109">
    <property type="entry name" value="HIS_KIN"/>
    <property type="match status" value="1"/>
</dbReference>
<feature type="modified residue" description="4-aspartylphosphate" evidence="6">
    <location>
        <position position="39"/>
    </location>
</feature>
<evidence type="ECO:0000313" key="11">
    <source>
        <dbReference type="Proteomes" id="UP000503447"/>
    </source>
</evidence>
<dbReference type="Gene3D" id="3.30.450.40">
    <property type="match status" value="2"/>
</dbReference>
<keyword evidence="11" id="KW-1185">Reference proteome</keyword>
<dbReference type="InterPro" id="IPR000014">
    <property type="entry name" value="PAS"/>
</dbReference>
<dbReference type="CDD" id="cd00075">
    <property type="entry name" value="HATPase"/>
    <property type="match status" value="1"/>
</dbReference>
<dbReference type="Pfam" id="PF00072">
    <property type="entry name" value="Response_reg"/>
    <property type="match status" value="2"/>
</dbReference>
<name>A0A6M5YHM8_9BACT</name>
<evidence type="ECO:0000256" key="6">
    <source>
        <dbReference type="PROSITE-ProRule" id="PRU00169"/>
    </source>
</evidence>
<dbReference type="Gene3D" id="3.30.565.10">
    <property type="entry name" value="Histidine kinase-like ATPase, C-terminal domain"/>
    <property type="match status" value="1"/>
</dbReference>
<dbReference type="SMART" id="SM00065">
    <property type="entry name" value="GAF"/>
    <property type="match status" value="2"/>
</dbReference>
<proteinExistence type="predicted"/>
<dbReference type="Pfam" id="PF01590">
    <property type="entry name" value="GAF"/>
    <property type="match status" value="2"/>
</dbReference>
<dbReference type="NCBIfam" id="TIGR00229">
    <property type="entry name" value="sensory_box"/>
    <property type="match status" value="1"/>
</dbReference>
<dbReference type="FunFam" id="3.30.565.10:FF:000006">
    <property type="entry name" value="Sensor histidine kinase WalK"/>
    <property type="match status" value="1"/>
</dbReference>
<evidence type="ECO:0000256" key="5">
    <source>
        <dbReference type="ARBA" id="ARBA00022777"/>
    </source>
</evidence>
<dbReference type="Gene3D" id="6.10.250.690">
    <property type="match status" value="1"/>
</dbReference>
<keyword evidence="3 6" id="KW-0597">Phosphoprotein</keyword>
<dbReference type="InterPro" id="IPR001789">
    <property type="entry name" value="Sig_transdc_resp-reg_receiver"/>
</dbReference>
<dbReference type="SMART" id="SM00388">
    <property type="entry name" value="HisKA"/>
    <property type="match status" value="1"/>
</dbReference>
<dbReference type="PANTHER" id="PTHR43547:SF2">
    <property type="entry name" value="HYBRID SIGNAL TRANSDUCTION HISTIDINE KINASE C"/>
    <property type="match status" value="1"/>
</dbReference>
<dbReference type="InterPro" id="IPR036890">
    <property type="entry name" value="HATPase_C_sf"/>
</dbReference>
<keyword evidence="5" id="KW-0418">Kinase</keyword>
<feature type="domain" description="Response regulatory" evidence="8">
    <location>
        <begin position="825"/>
        <end position="941"/>
    </location>
</feature>
<evidence type="ECO:0000313" key="10">
    <source>
        <dbReference type="EMBL" id="QJW93547.1"/>
    </source>
</evidence>
<feature type="domain" description="Histidine kinase" evidence="7">
    <location>
        <begin position="587"/>
        <end position="805"/>
    </location>
</feature>
<dbReference type="SMART" id="SM00091">
    <property type="entry name" value="PAS"/>
    <property type="match status" value="1"/>
</dbReference>
<dbReference type="InterPro" id="IPR003594">
    <property type="entry name" value="HATPase_dom"/>
</dbReference>
<dbReference type="SUPFAM" id="SSF55785">
    <property type="entry name" value="PYP-like sensor domain (PAS domain)"/>
    <property type="match status" value="1"/>
</dbReference>
<dbReference type="Gene3D" id="3.30.450.20">
    <property type="entry name" value="PAS domain"/>
    <property type="match status" value="1"/>
</dbReference>
<dbReference type="SUPFAM" id="SSF52172">
    <property type="entry name" value="CheY-like"/>
    <property type="match status" value="2"/>
</dbReference>
<dbReference type="SMART" id="SM00448">
    <property type="entry name" value="REC"/>
    <property type="match status" value="2"/>
</dbReference>
<dbReference type="InterPro" id="IPR003661">
    <property type="entry name" value="HisK_dim/P_dom"/>
</dbReference>
<dbReference type="SUPFAM" id="SSF55781">
    <property type="entry name" value="GAF domain-like"/>
    <property type="match status" value="2"/>
</dbReference>
<reference evidence="11" key="1">
    <citation type="submission" date="2020-05" db="EMBL/GenBank/DDBJ databases">
        <title>Frigoriglobus tundricola gen. nov., sp. nov., a psychrotolerant cellulolytic planctomycete of the family Gemmataceae with two divergent copies of 16S rRNA gene.</title>
        <authorList>
            <person name="Kulichevskaya I.S."/>
            <person name="Ivanova A.A."/>
            <person name="Naumoff D.G."/>
            <person name="Beletsky A.V."/>
            <person name="Rijpstra W.I.C."/>
            <person name="Sinninghe Damste J.S."/>
            <person name="Mardanov A.V."/>
            <person name="Ravin N.V."/>
            <person name="Dedysh S.N."/>
        </authorList>
    </citation>
    <scope>NUCLEOTIDE SEQUENCE [LARGE SCALE GENOMIC DNA]</scope>
    <source>
        <strain evidence="11">PL17</strain>
    </source>
</reference>
<dbReference type="GO" id="GO:0000155">
    <property type="term" value="F:phosphorelay sensor kinase activity"/>
    <property type="evidence" value="ECO:0007669"/>
    <property type="project" value="InterPro"/>
</dbReference>
<dbReference type="CDD" id="cd00130">
    <property type="entry name" value="PAS"/>
    <property type="match status" value="1"/>
</dbReference>
<dbReference type="PROSITE" id="PS50112">
    <property type="entry name" value="PAS"/>
    <property type="match status" value="1"/>
</dbReference>
<evidence type="ECO:0000259" key="8">
    <source>
        <dbReference type="PROSITE" id="PS50110"/>
    </source>
</evidence>
<dbReference type="EC" id="2.7.13.3" evidence="2"/>
<evidence type="ECO:0000256" key="2">
    <source>
        <dbReference type="ARBA" id="ARBA00012438"/>
    </source>
</evidence>
<accession>A0A6M5YHM8</accession>
<dbReference type="PANTHER" id="PTHR43547">
    <property type="entry name" value="TWO-COMPONENT HISTIDINE KINASE"/>
    <property type="match status" value="1"/>
</dbReference>
<feature type="modified residue" description="4-aspartylphosphate" evidence="6">
    <location>
        <position position="874"/>
    </location>
</feature>
<dbReference type="SUPFAM" id="SSF47384">
    <property type="entry name" value="Homodimeric domain of signal transducing histidine kinase"/>
    <property type="match status" value="1"/>
</dbReference>
<dbReference type="InterPro" id="IPR036097">
    <property type="entry name" value="HisK_dim/P_sf"/>
</dbReference>
<comment type="catalytic activity">
    <reaction evidence="1">
        <text>ATP + protein L-histidine = ADP + protein N-phospho-L-histidine.</text>
        <dbReference type="EC" id="2.7.13.3"/>
    </reaction>
</comment>
<organism evidence="10 11">
    <name type="scientific">Frigoriglobus tundricola</name>
    <dbReference type="NCBI Taxonomy" id="2774151"/>
    <lineage>
        <taxon>Bacteria</taxon>
        <taxon>Pseudomonadati</taxon>
        <taxon>Planctomycetota</taxon>
        <taxon>Planctomycetia</taxon>
        <taxon>Gemmatales</taxon>
        <taxon>Gemmataceae</taxon>
        <taxon>Frigoriglobus</taxon>
    </lineage>
</organism>
<dbReference type="Pfam" id="PF02518">
    <property type="entry name" value="HATPase_c"/>
    <property type="match status" value="1"/>
</dbReference>
<evidence type="ECO:0000256" key="1">
    <source>
        <dbReference type="ARBA" id="ARBA00000085"/>
    </source>
</evidence>
<protein>
    <recommendedName>
        <fullName evidence="2">histidine kinase</fullName>
        <ecNumber evidence="2">2.7.13.3</ecNumber>
    </recommendedName>
</protein>
<dbReference type="InterPro" id="IPR003018">
    <property type="entry name" value="GAF"/>
</dbReference>
<sequence length="942" mass="101263">MRDYVRRLLAERYDVEVVTNGADALAAARRACPDLVLSDVMMPVLDGFGLLSELRADPATAGVPVLLVSARAGEEARVEGLRAGADDYLTKPFGARELLARVEAHLALARLRRDTEQRARTILESITDAFFALDREWRFTYVNRHAEAALARTRADLVGKNLWAEYAPAVGTAFHVELLRAAAEHVSVSFEDYYPPHGRWYEVRAYPSAAGLSVYFRDISERKRVAAGERFLAEAGAVLASSLDYETTLAAVVRLAVPALADWCSVFLVDAGNGLRQIAAAHPDPALVERAEEMTRRYPPHPEDATGIGGVIRTGEPRLVPDLTDALLAASARDPDHLALLREIGPRSVMIVPLTARDRVLGAITFVYAETGRRYEARDLALAQELGRRAALAVDNARLYHASADALHRLGVLVEASGLLTRSLELPAVQAAVLDLSHRLIAADAYAVWQFDAGAEEWRIASSANLSDTYLSEAGRIPGTDRMSDRPIVEEDAQGAARLEGRRRAYRAEGIESLLAVPLRVHSSVAGTLVFYYKTRRRFDDVTVRVASALADLSGAALGTAELYQRERASRHRAEEADRAKDEFLALLGHELRNPIAPIKYALQILELKGDDPAAAARARAMIDRQATHLTRLVEELLDASRIARGKVRLTVERLDLVALVRTAVEDHRAGVEKAGLSLEVAAPAHPLRMRGDSARLTQVVTNLLANAAKFTPAGGSVTVRLHALAGEAVLTVSDTGIGLAEPDLPAVFHPFYQVNADPARTKGGLGLGLAVVRGLIELHGGRVHATSPGLQKGSAFTVYLPLDDTTSVPAPGPARARAAGGGRRLVIVEDSVDSAESLAEVLGLKGFTVSIATTGPDGVALCQRERPDGVVCDIGLPGMTGFDVARALRADPRTAGAVLVAVSGYAQEEDRRKAAQAGFDALLAKPADIEHLVGLLARPRG</sequence>
<dbReference type="SUPFAM" id="SSF55874">
    <property type="entry name" value="ATPase domain of HSP90 chaperone/DNA topoisomerase II/histidine kinase"/>
    <property type="match status" value="1"/>
</dbReference>
<dbReference type="EMBL" id="CP053452">
    <property type="protein sequence ID" value="QJW93547.1"/>
    <property type="molecule type" value="Genomic_DNA"/>
</dbReference>
<dbReference type="Pfam" id="PF08448">
    <property type="entry name" value="PAS_4"/>
    <property type="match status" value="1"/>
</dbReference>
<dbReference type="CDD" id="cd00082">
    <property type="entry name" value="HisKA"/>
    <property type="match status" value="1"/>
</dbReference>
<dbReference type="InterPro" id="IPR005467">
    <property type="entry name" value="His_kinase_dom"/>
</dbReference>
<feature type="domain" description="Response regulatory" evidence="8">
    <location>
        <begin position="1"/>
        <end position="106"/>
    </location>
</feature>
<dbReference type="InterPro" id="IPR029016">
    <property type="entry name" value="GAF-like_dom_sf"/>
</dbReference>
<dbReference type="Proteomes" id="UP000503447">
    <property type="component" value="Chromosome"/>
</dbReference>
<dbReference type="Gene3D" id="3.40.50.2300">
    <property type="match status" value="2"/>
</dbReference>